<evidence type="ECO:0000313" key="2">
    <source>
        <dbReference type="Proteomes" id="UP001595191"/>
    </source>
</evidence>
<evidence type="ECO:0000313" key="1">
    <source>
        <dbReference type="EMBL" id="MFH6602366.1"/>
    </source>
</evidence>
<name>A0ACC7LGS6_9FLAO</name>
<protein>
    <submittedName>
        <fullName evidence="1">Uncharacterized protein</fullName>
    </submittedName>
</protein>
<organism evidence="1 2">
    <name type="scientific">Meishania litoralis</name>
    <dbReference type="NCBI Taxonomy" id="3434685"/>
    <lineage>
        <taxon>Bacteria</taxon>
        <taxon>Pseudomonadati</taxon>
        <taxon>Bacteroidota</taxon>
        <taxon>Flavobacteriia</taxon>
        <taxon>Flavobacteriales</taxon>
        <taxon>Flavobacteriaceae</taxon>
        <taxon>Meishania</taxon>
    </lineage>
</organism>
<sequence>MKNIALLLILVCSFSNAQISANRYVLTPAQLKGELVEIPIEGTPYVNEIFKKGESFFSGKFMAASLMRYNAMNEVIEIMDENGKSKELLRKKNITVVIDNVTYEVVAYKEGQRTKLGYLNPMNEGETILYYRPKKQFMQAENPENGYEDYQPAVYKDVSMFYIKKGNEPAEPVKLRKNQILRRLDRKNSLLKKFISEHNLNLKEKNDVVKLLEYYNSLQKTSDSYSGWGETGIGS</sequence>
<gene>
    <name evidence="1" type="ORF">ACEZ3G_02675</name>
</gene>
<proteinExistence type="predicted"/>
<dbReference type="EMBL" id="JBHFPV010000001">
    <property type="protein sequence ID" value="MFH6602366.1"/>
    <property type="molecule type" value="Genomic_DNA"/>
</dbReference>
<accession>A0ACC7LGS6</accession>
<comment type="caution">
    <text evidence="1">The sequence shown here is derived from an EMBL/GenBank/DDBJ whole genome shotgun (WGS) entry which is preliminary data.</text>
</comment>
<dbReference type="Proteomes" id="UP001595191">
    <property type="component" value="Unassembled WGS sequence"/>
</dbReference>
<reference evidence="1" key="1">
    <citation type="submission" date="2024-09" db="EMBL/GenBank/DDBJ databases">
        <authorList>
            <person name="Liu J."/>
        </authorList>
    </citation>
    <scope>NUCLEOTIDE SEQUENCE</scope>
    <source>
        <strain evidence="1">NBU2967</strain>
    </source>
</reference>
<keyword evidence="2" id="KW-1185">Reference proteome</keyword>